<proteinExistence type="predicted"/>
<accession>A0A9N8KRR8</accession>
<dbReference type="EMBL" id="LR824011">
    <property type="protein sequence ID" value="CAD0198539.1"/>
    <property type="molecule type" value="Genomic_DNA"/>
</dbReference>
<organism evidence="1 2">
    <name type="scientific">Chrysodeixis includens</name>
    <name type="common">Soybean looper</name>
    <name type="synonym">Pseudoplusia includens</name>
    <dbReference type="NCBI Taxonomy" id="689277"/>
    <lineage>
        <taxon>Eukaryota</taxon>
        <taxon>Metazoa</taxon>
        <taxon>Ecdysozoa</taxon>
        <taxon>Arthropoda</taxon>
        <taxon>Hexapoda</taxon>
        <taxon>Insecta</taxon>
        <taxon>Pterygota</taxon>
        <taxon>Neoptera</taxon>
        <taxon>Endopterygota</taxon>
        <taxon>Lepidoptera</taxon>
        <taxon>Glossata</taxon>
        <taxon>Ditrysia</taxon>
        <taxon>Noctuoidea</taxon>
        <taxon>Noctuidae</taxon>
        <taxon>Plusiinae</taxon>
        <taxon>Chrysodeixis</taxon>
    </lineage>
</organism>
<protein>
    <submittedName>
        <fullName evidence="1">Uncharacterized protein</fullName>
    </submittedName>
</protein>
<dbReference type="OrthoDB" id="6945939at2759"/>
<evidence type="ECO:0000313" key="1">
    <source>
        <dbReference type="EMBL" id="CAD0198539.1"/>
    </source>
</evidence>
<sequence length="168" mass="18301">MAVEIAAHAHPCRICRFLDDRRNSSVLASIVLYNPNCLIRDPLDVTDPSLDMLPTHHYQYNGLFVCTRASAASALENVANSARGVSRSPTAVADLQQHGLPRQGLCTCTLAAAAGQAPEAADAGVARRRPPARSAARLTRLWTSPVQGNAHFFSHFFKITSIRFRHVD</sequence>
<gene>
    <name evidence="1" type="ORF">CINC_LOCUS12811</name>
</gene>
<reference evidence="1" key="1">
    <citation type="submission" date="2021-12" db="EMBL/GenBank/DDBJ databases">
        <authorList>
            <person name="King R."/>
        </authorList>
    </citation>
    <scope>NUCLEOTIDE SEQUENCE</scope>
</reference>
<evidence type="ECO:0000313" key="2">
    <source>
        <dbReference type="Proteomes" id="UP001154114"/>
    </source>
</evidence>
<dbReference type="Proteomes" id="UP001154114">
    <property type="component" value="Chromosome 8"/>
</dbReference>
<dbReference type="AlphaFoldDB" id="A0A9N8KRR8"/>
<keyword evidence="2" id="KW-1185">Reference proteome</keyword>
<name>A0A9N8KRR8_CHRIL</name>